<dbReference type="InterPro" id="IPR026791">
    <property type="entry name" value="DOCK"/>
</dbReference>
<dbReference type="InterPro" id="IPR021816">
    <property type="entry name" value="DOCK_C/D_N"/>
</dbReference>
<dbReference type="Pfam" id="PF14429">
    <property type="entry name" value="DOCK-C2"/>
    <property type="match status" value="1"/>
</dbReference>
<dbReference type="EMBL" id="JAHQIW010005360">
    <property type="protein sequence ID" value="KAJ1365776.1"/>
    <property type="molecule type" value="Genomic_DNA"/>
</dbReference>
<keyword evidence="2" id="KW-0344">Guanine-nucleotide releasing factor</keyword>
<proteinExistence type="inferred from homology"/>
<evidence type="ECO:0000259" key="6">
    <source>
        <dbReference type="PROSITE" id="PS51651"/>
    </source>
</evidence>
<dbReference type="GO" id="GO:0007264">
    <property type="term" value="P:small GTPase-mediated signal transduction"/>
    <property type="evidence" value="ECO:0007669"/>
    <property type="project" value="InterPro"/>
</dbReference>
<feature type="region of interest" description="Disordered" evidence="4">
    <location>
        <begin position="17"/>
        <end position="37"/>
    </location>
</feature>
<dbReference type="InterPro" id="IPR046773">
    <property type="entry name" value="DOCKER_Lobe_C"/>
</dbReference>
<dbReference type="FunFam" id="1.20.58.740:FF:000002">
    <property type="entry name" value="Dedicator of cytokinesis protein 7"/>
    <property type="match status" value="1"/>
</dbReference>
<feature type="domain" description="C2 DOCK-type" evidence="5">
    <location>
        <begin position="671"/>
        <end position="836"/>
    </location>
</feature>
<feature type="domain" description="DOCKER" evidence="6">
    <location>
        <begin position="1696"/>
        <end position="2150"/>
    </location>
</feature>
<dbReference type="InterPro" id="IPR027007">
    <property type="entry name" value="C2_DOCK-type_domain"/>
</dbReference>
<evidence type="ECO:0000313" key="8">
    <source>
        <dbReference type="Proteomes" id="UP001196413"/>
    </source>
</evidence>
<dbReference type="Gene3D" id="1.20.58.740">
    <property type="match status" value="1"/>
</dbReference>
<dbReference type="InterPro" id="IPR046770">
    <property type="entry name" value="DOCKER_Lobe_B"/>
</dbReference>
<evidence type="ECO:0000256" key="1">
    <source>
        <dbReference type="ARBA" id="ARBA00022553"/>
    </source>
</evidence>
<dbReference type="Gene3D" id="1.25.40.410">
    <property type="match status" value="1"/>
</dbReference>
<accession>A0AAD5NBC3</accession>
<feature type="compositionally biased region" description="Polar residues" evidence="4">
    <location>
        <begin position="20"/>
        <end position="37"/>
    </location>
</feature>
<dbReference type="Pfam" id="PF06920">
    <property type="entry name" value="DHR-2_Lobe_A"/>
    <property type="match status" value="1"/>
</dbReference>
<dbReference type="PROSITE" id="PS51650">
    <property type="entry name" value="C2_DOCK"/>
    <property type="match status" value="1"/>
</dbReference>
<protein>
    <submittedName>
        <fullName evidence="7">Dedicator of cytokinesis protein 7</fullName>
    </submittedName>
</protein>
<evidence type="ECO:0000256" key="2">
    <source>
        <dbReference type="ARBA" id="ARBA00022658"/>
    </source>
</evidence>
<gene>
    <name evidence="7" type="primary">DOCK7</name>
    <name evidence="7" type="ORF">KIN20_026208</name>
</gene>
<sequence length="2177" mass="242745">MPQIRRLLIRGGVPLGQGLQRESSQRSTTSMKTKSSGCPNKFKCGKDLCVGEMRGKNRMQVSVEEMTSLVGAPSQRAFAGKRNRMTAADVRKHVMTGSLMMLHPTSLDMTLQDGSSTQTLNLIDVVDPVDVEEALAQRRTSALYDISSTTTSPRKVSEFPADDVEVRIVPREWTTIDPPIPTETKDLKVEPHVRDIISSFTDQFSLIQKRYQQYGSADAYVRMVTERPIIVRSTSRQIFEADAGHADRIARSVSVVGDQESFSKRQSCASTASSGTMGSTEGESRESRLHQSQPDPTIPVIEKRATPPYPEDRVGQKLIVKIVRLTMNPYFEPVFGSIAIYDSKARRKVSENFYFDVNPDEIRHMISKKLQYFEGTQRCNQAAFSISCPLMDLFMVIKLEKVLQACEVADASEPYTSSAPRDDRSREKLSTAAADYCERLGAFRMPLGFMIVDLQKVLMGANSLERSEMNISTMTAGSMATTTGEPTAPLASISGETDSIVSADRVSTSSTSTFRRVGSGTSASAVLNRVRTPLQRRKFLGGGGGGGSDDSNNVDVFSAEKLLETNLANLQPILLNFNSFFRQEADRLSDEDLYKLLADARRPGGKLSRLKTFTTDLSIQLSGGTAEELLMRLSPEMLRVAPFTAGSSAELTKDIQEFPAKCFYMANTSYRNLLYIYPKFANLSNRPGTARNISIKLELMNGREQPLPVFFSRGAGSHMVSVERTTVVYHNKTPHIADEIKLRIPVDLDDGHHLLFTFYHISCKLNNKDEEVEYPIGYSWLPLFRDGRLSTGDFNLPICLDRLPTSYGYLSPDVALPNVRWLDGHRPAFSLSITAVSTVHPQDEHLERFFIAVNSLSSTDRKKPPMNESALIAAVHGVTKAHPEPMVAFLYNILDKLIALIANRPYSESLSSACFETLGQLVKICTMLLDSCLDIHGRSTLLTSYVHYFKIAMKESRASSQLCKDLMAEKNKPGSPETQKLYHIIEDVERTHCHQQRQCGEAVPSTSNKAVHEELVHLWVRSGGCAREMAFLNAWFFLELMIKSVAEYLSMTGRLYLTRRSRFSERFIREVEALSAATIAEVVSRLTKDPRQATALSNSWAFFVRDAFSFMDRSYVMGLVRDFNRDVSSKISCIGEPAATTLMLLKLDFIRIVSSHEHFVILNLPFGPPHSVPTSSSSSSLGLYSTGGASTIQIQALSPESISITSRSTTTTVDSWGSLGSGELTYEFRKCHYLVGLALADLASVLESSSSSVLHSRAISVIHNLLLTHEADSRLSDPCIRTRIAALYLPLITIVLDVADLIHDPLANSGNGTVRFSRGDPLNFSASPGVNPKVALAIAGIGSSSPVPCTPTDLCKQNGLERNRSSLSLDLSRQLLTCFCWVLKNVEGSALRHWVRELPPTRLSQLLNVLHLCVSCFEYKAGQSSEVVSAACGELDETLTECVVTRRDGVKWRVGPPSANGSDSRRASSLLYEDEVLLEAALCTEVVLCVLDMLETIIRVISMPGSDHLHFALPMVLRGIMHMFACNQSVQALECIFVSQRTLVKKFSDLIFEQEVEQCGELCLQLLRHCASRLPAVRSQSAASLYLLMRESFESGSSLARVKMQITMSLSTLVSNATKEGVWLNEDCLRRSLKTVLIYSETDANTDPHTRANSSFSEQVKDLVFNIHMILSDTVKLKEFANDFEMTIDLMYRVAKGYQTNPDLRLAWLLNMASRHADRELYCEAGQCMLHAAALAAEYIAMTTTDGFMPRGAVDFKEISDNILEESAVSDDVLSPDVEGICESRHFTAAGLVNLVEKCAAFFEKAHMYELLSTLYKIVEPIICEWRDYRRLSTIHARISDALARIEPTVSVIEDTADAWMSPLISADKRCFGTYFRVGFYGTRFGDLDGEEYIYKEAPFTKLSEISHRLETFYTERFGKDVVEVIKDSNNVVRSLLQPSKAYLQITYVEPYFDRWERRRRPTHFERSHNIKRFIYATPFTRDGKAHGDLKDQYKRRTILSTQYSFPYVKTRIRVVEREQKVLQPIQVAIEDVEKKTRELSAAIAQNPPDAKMLQMVLQGCIGTTVNQGPIQVANVFLTDVALNEFGKPVDKFQNKLRLCFRDFSKKCADALILNKQLILPDQLAYQSELQKNYIEFTRRMAPIMGGGGAHGSGKPIMTHVEHAIGVAAEVGPVTSV</sequence>
<dbReference type="InterPro" id="IPR035892">
    <property type="entry name" value="C2_domain_sf"/>
</dbReference>
<evidence type="ECO:0000256" key="3">
    <source>
        <dbReference type="PROSITE-ProRule" id="PRU00983"/>
    </source>
</evidence>
<reference evidence="7" key="1">
    <citation type="submission" date="2021-06" db="EMBL/GenBank/DDBJ databases">
        <title>Parelaphostrongylus tenuis whole genome reference sequence.</title>
        <authorList>
            <person name="Garwood T.J."/>
            <person name="Larsen P.A."/>
            <person name="Fountain-Jones N.M."/>
            <person name="Garbe J.R."/>
            <person name="Macchietto M.G."/>
            <person name="Kania S.A."/>
            <person name="Gerhold R.W."/>
            <person name="Richards J.E."/>
            <person name="Wolf T.M."/>
        </authorList>
    </citation>
    <scope>NUCLEOTIDE SEQUENCE</scope>
    <source>
        <strain evidence="7">MNPRO001-30</strain>
        <tissue evidence="7">Meninges</tissue>
    </source>
</reference>
<dbReference type="PANTHER" id="PTHR23317">
    <property type="entry name" value="DEDICATOR OF CYTOKINESIS DOCK"/>
    <property type="match status" value="1"/>
</dbReference>
<evidence type="ECO:0000313" key="7">
    <source>
        <dbReference type="EMBL" id="KAJ1365776.1"/>
    </source>
</evidence>
<evidence type="ECO:0000259" key="5">
    <source>
        <dbReference type="PROSITE" id="PS51650"/>
    </source>
</evidence>
<dbReference type="InterPro" id="IPR016024">
    <property type="entry name" value="ARM-type_fold"/>
</dbReference>
<dbReference type="Pfam" id="PF20422">
    <property type="entry name" value="DHR-2_Lobe_B"/>
    <property type="match status" value="1"/>
</dbReference>
<feature type="region of interest" description="Disordered" evidence="4">
    <location>
        <begin position="264"/>
        <end position="306"/>
    </location>
</feature>
<dbReference type="InterPro" id="IPR046769">
    <property type="entry name" value="DOCKER_Lobe_A"/>
</dbReference>
<dbReference type="Proteomes" id="UP001196413">
    <property type="component" value="Unassembled WGS sequence"/>
</dbReference>
<dbReference type="GO" id="GO:0005085">
    <property type="term" value="F:guanyl-nucleotide exchange factor activity"/>
    <property type="evidence" value="ECO:0007669"/>
    <property type="project" value="UniProtKB-KW"/>
</dbReference>
<name>A0AAD5NBC3_PARTN</name>
<dbReference type="InterPro" id="IPR043161">
    <property type="entry name" value="DOCK_C_lobe_A"/>
</dbReference>
<evidence type="ECO:0000256" key="4">
    <source>
        <dbReference type="SAM" id="MobiDB-lite"/>
    </source>
</evidence>
<dbReference type="SUPFAM" id="SSF48371">
    <property type="entry name" value="ARM repeat"/>
    <property type="match status" value="1"/>
</dbReference>
<dbReference type="Pfam" id="PF20421">
    <property type="entry name" value="DHR-2_Lobe_C"/>
    <property type="match status" value="1"/>
</dbReference>
<keyword evidence="1" id="KW-0597">Phosphoprotein</keyword>
<dbReference type="CDD" id="cd08696">
    <property type="entry name" value="C2_Dock-C"/>
    <property type="match status" value="1"/>
</dbReference>
<dbReference type="InterPro" id="IPR043162">
    <property type="entry name" value="DOCK_C_lobe_C"/>
</dbReference>
<dbReference type="PANTHER" id="PTHR23317:SF76">
    <property type="entry name" value="LD20667P"/>
    <property type="match status" value="1"/>
</dbReference>
<comment type="similarity">
    <text evidence="3">Belongs to the DOCK family.</text>
</comment>
<dbReference type="InterPro" id="IPR027357">
    <property type="entry name" value="DOCKER_dom"/>
</dbReference>
<feature type="compositionally biased region" description="Low complexity" evidence="4">
    <location>
        <begin position="269"/>
        <end position="281"/>
    </location>
</feature>
<dbReference type="Gene3D" id="2.60.40.150">
    <property type="entry name" value="C2 domain"/>
    <property type="match status" value="1"/>
</dbReference>
<dbReference type="Pfam" id="PF11878">
    <property type="entry name" value="DOCK_C-D_N"/>
    <property type="match status" value="1"/>
</dbReference>
<keyword evidence="8" id="KW-1185">Reference proteome</keyword>
<dbReference type="CDD" id="cd11695">
    <property type="entry name" value="DHR2_DOCK_C"/>
    <property type="match status" value="1"/>
</dbReference>
<organism evidence="7 8">
    <name type="scientific">Parelaphostrongylus tenuis</name>
    <name type="common">Meningeal worm</name>
    <dbReference type="NCBI Taxonomy" id="148309"/>
    <lineage>
        <taxon>Eukaryota</taxon>
        <taxon>Metazoa</taxon>
        <taxon>Ecdysozoa</taxon>
        <taxon>Nematoda</taxon>
        <taxon>Chromadorea</taxon>
        <taxon>Rhabditida</taxon>
        <taxon>Rhabditina</taxon>
        <taxon>Rhabditomorpha</taxon>
        <taxon>Strongyloidea</taxon>
        <taxon>Metastrongylidae</taxon>
        <taxon>Parelaphostrongylus</taxon>
    </lineage>
</organism>
<dbReference type="InterPro" id="IPR037808">
    <property type="entry name" value="C2_Dock-C"/>
</dbReference>
<comment type="caution">
    <text evidence="7">The sequence shown here is derived from an EMBL/GenBank/DDBJ whole genome shotgun (WGS) entry which is preliminary data.</text>
</comment>
<dbReference type="PROSITE" id="PS51651">
    <property type="entry name" value="DOCKER"/>
    <property type="match status" value="1"/>
</dbReference>